<keyword evidence="1" id="KW-0378">Hydrolase</keyword>
<feature type="signal peptide" evidence="4">
    <location>
        <begin position="1"/>
        <end position="20"/>
    </location>
</feature>
<dbReference type="GO" id="GO:0008081">
    <property type="term" value="F:phosphoric diester hydrolase activity"/>
    <property type="evidence" value="ECO:0007669"/>
    <property type="project" value="TreeGrafter"/>
</dbReference>
<dbReference type="Proteomes" id="UP000077115">
    <property type="component" value="Unassembled WGS sequence"/>
</dbReference>
<evidence type="ECO:0000256" key="1">
    <source>
        <dbReference type="ARBA" id="ARBA00022801"/>
    </source>
</evidence>
<dbReference type="PANTHER" id="PTHR10340:SF55">
    <property type="entry name" value="ENDOPOLYPHOSPHATASE"/>
    <property type="match status" value="1"/>
</dbReference>
<name>A0A177WW87_BATDL</name>
<keyword evidence="2" id="KW-0325">Glycoprotein</keyword>
<evidence type="ECO:0000313" key="7">
    <source>
        <dbReference type="Proteomes" id="UP000077115"/>
    </source>
</evidence>
<dbReference type="InterPro" id="IPR004843">
    <property type="entry name" value="Calcineurin-like_PHP"/>
</dbReference>
<dbReference type="GO" id="GO:0000324">
    <property type="term" value="C:fungal-type vacuole"/>
    <property type="evidence" value="ECO:0007669"/>
    <property type="project" value="TreeGrafter"/>
</dbReference>
<dbReference type="GO" id="GO:0006798">
    <property type="term" value="P:polyphosphate catabolic process"/>
    <property type="evidence" value="ECO:0007669"/>
    <property type="project" value="TreeGrafter"/>
</dbReference>
<dbReference type="EMBL" id="DS022312">
    <property type="protein sequence ID" value="OAJ44333.1"/>
    <property type="molecule type" value="Genomic_DNA"/>
</dbReference>
<dbReference type="GO" id="GO:0004309">
    <property type="term" value="F:exopolyphosphatase activity"/>
    <property type="evidence" value="ECO:0007669"/>
    <property type="project" value="TreeGrafter"/>
</dbReference>
<dbReference type="GO" id="GO:0005615">
    <property type="term" value="C:extracellular space"/>
    <property type="evidence" value="ECO:0007669"/>
    <property type="project" value="TreeGrafter"/>
</dbReference>
<protein>
    <recommendedName>
        <fullName evidence="5">Calcineurin-like phosphoesterase domain-containing protein</fullName>
    </recommendedName>
</protein>
<feature type="chain" id="PRO_5008077940" description="Calcineurin-like phosphoesterase domain-containing protein" evidence="4">
    <location>
        <begin position="21"/>
        <end position="630"/>
    </location>
</feature>
<feature type="domain" description="Calcineurin-like phosphoesterase" evidence="5">
    <location>
        <begin position="46"/>
        <end position="346"/>
    </location>
</feature>
<dbReference type="eggNOG" id="KOG3770">
    <property type="taxonomic scope" value="Eukaryota"/>
</dbReference>
<dbReference type="VEuPathDB" id="FungiDB:BDEG_27575"/>
<gene>
    <name evidence="6" type="ORF">BDEG_27575</name>
</gene>
<reference evidence="6 7" key="1">
    <citation type="submission" date="2006-10" db="EMBL/GenBank/DDBJ databases">
        <title>The Genome Sequence of Batrachochytrium dendrobatidis JEL423.</title>
        <authorList>
            <consortium name="The Broad Institute Genome Sequencing Platform"/>
            <person name="Birren B."/>
            <person name="Lander E."/>
            <person name="Galagan J."/>
            <person name="Cuomo C."/>
            <person name="Devon K."/>
            <person name="Jaffe D."/>
            <person name="Butler J."/>
            <person name="Alvarez P."/>
            <person name="Gnerre S."/>
            <person name="Grabherr M."/>
            <person name="Kleber M."/>
            <person name="Mauceli E."/>
            <person name="Brockman W."/>
            <person name="Young S."/>
            <person name="LaButti K."/>
            <person name="Sykes S."/>
            <person name="DeCaprio D."/>
            <person name="Crawford M."/>
            <person name="Koehrsen M."/>
            <person name="Engels R."/>
            <person name="Montgomery P."/>
            <person name="Pearson M."/>
            <person name="Howarth C."/>
            <person name="Larson L."/>
            <person name="White J."/>
            <person name="O'Leary S."/>
            <person name="Kodira C."/>
            <person name="Zeng Q."/>
            <person name="Yandava C."/>
            <person name="Alvarado L."/>
            <person name="Longcore J."/>
            <person name="James T."/>
        </authorList>
    </citation>
    <scope>NUCLEOTIDE SEQUENCE [LARGE SCALE GENOMIC DNA]</scope>
    <source>
        <strain evidence="6 7">JEL423</strain>
    </source>
</reference>
<dbReference type="PANTHER" id="PTHR10340">
    <property type="entry name" value="SPHINGOMYELIN PHOSPHODIESTERASE"/>
    <property type="match status" value="1"/>
</dbReference>
<reference evidence="6 7" key="2">
    <citation type="submission" date="2016-05" db="EMBL/GenBank/DDBJ databases">
        <title>Lineage-specific infection strategies underlie the spectrum of fungal disease in amphibians.</title>
        <authorList>
            <person name="Cuomo C.A."/>
            <person name="Farrer R.A."/>
            <person name="James T."/>
            <person name="Longcore J."/>
            <person name="Birren B."/>
        </authorList>
    </citation>
    <scope>NUCLEOTIDE SEQUENCE [LARGE SCALE GENOMIC DNA]</scope>
    <source>
        <strain evidence="6 7">JEL423</strain>
    </source>
</reference>
<feature type="region of interest" description="Disordered" evidence="3">
    <location>
        <begin position="565"/>
        <end position="607"/>
    </location>
</feature>
<feature type="compositionally biased region" description="Basic residues" evidence="3">
    <location>
        <begin position="569"/>
        <end position="580"/>
    </location>
</feature>
<dbReference type="InterPro" id="IPR029052">
    <property type="entry name" value="Metallo-depent_PP-like"/>
</dbReference>
<organism evidence="6 7">
    <name type="scientific">Batrachochytrium dendrobatidis (strain JEL423)</name>
    <dbReference type="NCBI Taxonomy" id="403673"/>
    <lineage>
        <taxon>Eukaryota</taxon>
        <taxon>Fungi</taxon>
        <taxon>Fungi incertae sedis</taxon>
        <taxon>Chytridiomycota</taxon>
        <taxon>Chytridiomycota incertae sedis</taxon>
        <taxon>Chytridiomycetes</taxon>
        <taxon>Rhizophydiales</taxon>
        <taxon>Rhizophydiales incertae sedis</taxon>
        <taxon>Batrachochytrium</taxon>
    </lineage>
</organism>
<proteinExistence type="predicted"/>
<sequence>MARLFSVCVVSTLLHQSAVAHVESRQQPLQFNHEHNAQTELHLSGRFLHLTDIHLDVHYQEGSSVSSDCYSKKNLKKSDKVAGFYGAPGSNCDSPVALVQGTFQFVKQVLKNPDHGIDFVVWTGDNSRHDKKNLRIKEAEVAEANRIVTSYIIDAFSDPKRPGHATVPVLASIGNNDIYPHNRLRYSRKADTPVLNFFADLWAPFIPKSQDATFRRIGSYMVELTPNKLWGVSLNTLYLASFNGAVPDCRRRKWPLAFYQTNSADKVQFDNDDIETEASHKLSAGDDVLNWLEVDVLIPARNRNISVYISGHVPPNVVNYGTDCYSEFSRLTFKYRDIIRGQFYGHMNIDHFFFTTPDQVLRRYSSSTSLQSTDLTRVNTNTELVLFSSSKQNDADESQVKGVVTIMSPSWVMLYFEYLILHYKVVQESKIIPQPIFVSPSVVPVFNPGIRVYIYDVVSDGLGDPNLKKRKNIPATRFGTLLDYEQYYADLEYWNRVTDVERAASVDDVISTAETPHDKSFKHQTPRSKYLYELEYNSKSLYDLSGHGIDTKGWLDLAKRLGGSTVSQPKRRKKSKKSTKKSTGDDQDETTKDRWNQQQNSKQKETRNLRRLFFSNMIVHLKGLISPFGL</sequence>
<evidence type="ECO:0000313" key="6">
    <source>
        <dbReference type="EMBL" id="OAJ44333.1"/>
    </source>
</evidence>
<dbReference type="SUPFAM" id="SSF56300">
    <property type="entry name" value="Metallo-dependent phosphatases"/>
    <property type="match status" value="1"/>
</dbReference>
<keyword evidence="4" id="KW-0732">Signal</keyword>
<accession>A0A177WW87</accession>
<evidence type="ECO:0000256" key="3">
    <source>
        <dbReference type="SAM" id="MobiDB-lite"/>
    </source>
</evidence>
<dbReference type="STRING" id="403673.A0A177WW87"/>
<dbReference type="AlphaFoldDB" id="A0A177WW87"/>
<dbReference type="OrthoDB" id="348678at2759"/>
<dbReference type="GO" id="GO:0000298">
    <property type="term" value="F:endopolyphosphatase activity"/>
    <property type="evidence" value="ECO:0007669"/>
    <property type="project" value="TreeGrafter"/>
</dbReference>
<evidence type="ECO:0000256" key="2">
    <source>
        <dbReference type="ARBA" id="ARBA00023180"/>
    </source>
</evidence>
<evidence type="ECO:0000259" key="5">
    <source>
        <dbReference type="Pfam" id="PF00149"/>
    </source>
</evidence>
<dbReference type="Pfam" id="PF00149">
    <property type="entry name" value="Metallophos"/>
    <property type="match status" value="1"/>
</dbReference>
<evidence type="ECO:0000256" key="4">
    <source>
        <dbReference type="SAM" id="SignalP"/>
    </source>
</evidence>